<dbReference type="EMBL" id="JAKIKT010000003">
    <property type="protein sequence ID" value="MCL2914283.1"/>
    <property type="molecule type" value="Genomic_DNA"/>
</dbReference>
<keyword evidence="1" id="KW-0472">Membrane</keyword>
<feature type="transmembrane region" description="Helical" evidence="1">
    <location>
        <begin position="234"/>
        <end position="257"/>
    </location>
</feature>
<reference evidence="2 3" key="1">
    <citation type="submission" date="2022-01" db="EMBL/GenBank/DDBJ databases">
        <title>Whole genome-based taxonomy of the Shewanellaceae.</title>
        <authorList>
            <person name="Martin-Rodriguez A.J."/>
        </authorList>
    </citation>
    <scope>NUCLEOTIDE SEQUENCE [LARGE SCALE GENOMIC DNA]</scope>
    <source>
        <strain evidence="2 3">DSM 21332</strain>
    </source>
</reference>
<organism evidence="2 3">
    <name type="scientific">Shewanella corallii</name>
    <dbReference type="NCBI Taxonomy" id="560080"/>
    <lineage>
        <taxon>Bacteria</taxon>
        <taxon>Pseudomonadati</taxon>
        <taxon>Pseudomonadota</taxon>
        <taxon>Gammaproteobacteria</taxon>
        <taxon>Alteromonadales</taxon>
        <taxon>Shewanellaceae</taxon>
        <taxon>Shewanella</taxon>
    </lineage>
</organism>
<comment type="caution">
    <text evidence="2">The sequence shown here is derived from an EMBL/GenBank/DDBJ whole genome shotgun (WGS) entry which is preliminary data.</text>
</comment>
<evidence type="ECO:0000313" key="2">
    <source>
        <dbReference type="EMBL" id="MCL2914283.1"/>
    </source>
</evidence>
<feature type="transmembrane region" description="Helical" evidence="1">
    <location>
        <begin position="57"/>
        <end position="74"/>
    </location>
</feature>
<keyword evidence="3" id="KW-1185">Reference proteome</keyword>
<protein>
    <recommendedName>
        <fullName evidence="4">SMODS-associating 2TM beta-strand rich effector domain-containing protein</fullName>
    </recommendedName>
</protein>
<dbReference type="RefSeq" id="WP_249248993.1">
    <property type="nucleotide sequence ID" value="NZ_JAKIKT010000003.1"/>
</dbReference>
<dbReference type="Proteomes" id="UP001202831">
    <property type="component" value="Unassembled WGS sequence"/>
</dbReference>
<proteinExistence type="predicted"/>
<evidence type="ECO:0008006" key="4">
    <source>
        <dbReference type="Google" id="ProtNLM"/>
    </source>
</evidence>
<gene>
    <name evidence="2" type="ORF">L2725_10940</name>
</gene>
<keyword evidence="1" id="KW-1133">Transmembrane helix</keyword>
<sequence length="258" mass="29804">MSPIEKITEPTFTNSSKGLLTLFCIGVAHTVVGVDLKTTEIAIPWLPTVDFPNADRLPYLYWGIVVFSMYRYTLHNIQEFKKVYFEAIGTFLNSQRGTRFIQNTIYGKQVSHQVRMSDSSSSEPSITIEQYKYTEDDWGEPHGTIAKDFKIEFDMNFTFKKFSYLPSHRVHVEDGILDDENGRAKWGLTNTLYDPEEQYKTYYSTGINNFFLNITYNCSIIRCFIKSAMRNKNLFDLSIPVFMNLALLVYCLTSAVIL</sequence>
<evidence type="ECO:0000313" key="3">
    <source>
        <dbReference type="Proteomes" id="UP001202831"/>
    </source>
</evidence>
<keyword evidence="1" id="KW-0812">Transmembrane</keyword>
<evidence type="ECO:0000256" key="1">
    <source>
        <dbReference type="SAM" id="Phobius"/>
    </source>
</evidence>
<name>A0ABT0N763_9GAMM</name>
<accession>A0ABT0N763</accession>